<sequence length="122" mass="12968">MQFSTIIATAAALFLGAEAGAVPRQDPHITDFRIWSEQGCGAAGNLGVWTITKSQTDVCQTTFNAPDNVVKAIRLSSLAEGCEMTAYPTADCGEGGRQVGVQTCEEWSDVADNFLSFKVICS</sequence>
<gene>
    <name evidence="2" type="ORF">CFIO01_01120</name>
</gene>
<dbReference type="eggNOG" id="ENOG502T0MH">
    <property type="taxonomic scope" value="Eukaryota"/>
</dbReference>
<evidence type="ECO:0000313" key="3">
    <source>
        <dbReference type="Proteomes" id="UP000020467"/>
    </source>
</evidence>
<feature type="signal peptide" evidence="1">
    <location>
        <begin position="1"/>
        <end position="19"/>
    </location>
</feature>
<feature type="chain" id="PRO_5001457329" evidence="1">
    <location>
        <begin position="20"/>
        <end position="122"/>
    </location>
</feature>
<organism evidence="2 3">
    <name type="scientific">Colletotrichum fioriniae PJ7</name>
    <dbReference type="NCBI Taxonomy" id="1445577"/>
    <lineage>
        <taxon>Eukaryota</taxon>
        <taxon>Fungi</taxon>
        <taxon>Dikarya</taxon>
        <taxon>Ascomycota</taxon>
        <taxon>Pezizomycotina</taxon>
        <taxon>Sordariomycetes</taxon>
        <taxon>Hypocreomycetidae</taxon>
        <taxon>Glomerellales</taxon>
        <taxon>Glomerellaceae</taxon>
        <taxon>Colletotrichum</taxon>
        <taxon>Colletotrichum acutatum species complex</taxon>
    </lineage>
</organism>
<evidence type="ECO:0000313" key="2">
    <source>
        <dbReference type="EMBL" id="EXF80749.1"/>
    </source>
</evidence>
<dbReference type="KEGG" id="cfj:CFIO01_01120"/>
<accession>A0A010RRU5</accession>
<name>A0A010RRU5_9PEZI</name>
<dbReference type="STRING" id="1445577.A0A010RRU5"/>
<dbReference type="HOGENOM" id="CLU_139303_1_1_1"/>
<reference evidence="2 3" key="1">
    <citation type="submission" date="2014-02" db="EMBL/GenBank/DDBJ databases">
        <title>The genome sequence of Colletotrichum fioriniae PJ7.</title>
        <authorList>
            <person name="Baroncelli R."/>
            <person name="Thon M.R."/>
        </authorList>
    </citation>
    <scope>NUCLEOTIDE SEQUENCE [LARGE SCALE GENOMIC DNA]</scope>
    <source>
        <strain evidence="2 3">PJ7</strain>
    </source>
</reference>
<dbReference type="Proteomes" id="UP000020467">
    <property type="component" value="Unassembled WGS sequence"/>
</dbReference>
<dbReference type="EMBL" id="JARH01000415">
    <property type="protein sequence ID" value="EXF80749.1"/>
    <property type="molecule type" value="Genomic_DNA"/>
</dbReference>
<dbReference type="OrthoDB" id="4691160at2759"/>
<comment type="caution">
    <text evidence="2">The sequence shown here is derived from an EMBL/GenBank/DDBJ whole genome shotgun (WGS) entry which is preliminary data.</text>
</comment>
<dbReference type="AlphaFoldDB" id="A0A010RRU5"/>
<keyword evidence="1" id="KW-0732">Signal</keyword>
<protein>
    <submittedName>
        <fullName evidence="2">Uncharacterized protein</fullName>
    </submittedName>
</protein>
<proteinExistence type="predicted"/>
<keyword evidence="3" id="KW-1185">Reference proteome</keyword>
<evidence type="ECO:0000256" key="1">
    <source>
        <dbReference type="SAM" id="SignalP"/>
    </source>
</evidence>